<dbReference type="AlphaFoldDB" id="A0AAX2ZJG1"/>
<protein>
    <submittedName>
        <fullName evidence="1">Uncharacterized protein</fullName>
    </submittedName>
</protein>
<keyword evidence="2" id="KW-1185">Reference proteome</keyword>
<evidence type="ECO:0000313" key="1">
    <source>
        <dbReference type="EMBL" id="UEL49171.1"/>
    </source>
</evidence>
<organism evidence="1 2">
    <name type="scientific">Terrisporobacter hibernicus</name>
    <dbReference type="NCBI Taxonomy" id="2813371"/>
    <lineage>
        <taxon>Bacteria</taxon>
        <taxon>Bacillati</taxon>
        <taxon>Bacillota</taxon>
        <taxon>Clostridia</taxon>
        <taxon>Peptostreptococcales</taxon>
        <taxon>Peptostreptococcaceae</taxon>
        <taxon>Terrisporobacter</taxon>
    </lineage>
</organism>
<reference evidence="1 2" key="1">
    <citation type="journal article" date="2023" name="Int. J. Syst. Evol. Microbiol.">
        <title>Terrisporobacter hibernicus sp. nov., isolated from bovine faeces in Northern Ireland.</title>
        <authorList>
            <person name="Mitchell M."/>
            <person name="Nguyen S.V."/>
            <person name="Connor M."/>
            <person name="Fairley D.J."/>
            <person name="Donoghue O."/>
            <person name="Marshall H."/>
            <person name="Koolman L."/>
            <person name="McMullan G."/>
            <person name="Schaffer K.E."/>
            <person name="McGrath J.W."/>
            <person name="Fanning S."/>
        </authorList>
    </citation>
    <scope>NUCLEOTIDE SEQUENCE [LARGE SCALE GENOMIC DNA]</scope>
    <source>
        <strain evidence="1 2">MCA3</strain>
    </source>
</reference>
<dbReference type="Proteomes" id="UP001198983">
    <property type="component" value="Chromosome"/>
</dbReference>
<sequence>MFKERIEEFLEYNRSYDKGYKKRYTDTEYNNMYSYDNEEITYENGYYKGYC</sequence>
<gene>
    <name evidence="1" type="ORF">JW646_06920</name>
</gene>
<dbReference type="EMBL" id="CP081135">
    <property type="protein sequence ID" value="UEL49171.1"/>
    <property type="molecule type" value="Genomic_DNA"/>
</dbReference>
<evidence type="ECO:0000313" key="2">
    <source>
        <dbReference type="Proteomes" id="UP001198983"/>
    </source>
</evidence>
<dbReference type="RefSeq" id="WP_228417025.1">
    <property type="nucleotide sequence ID" value="NZ_CP081135.1"/>
</dbReference>
<dbReference type="KEGG" id="tem:JW646_06920"/>
<proteinExistence type="predicted"/>
<accession>A0AAX2ZJG1</accession>
<name>A0AAX2ZJG1_9FIRM</name>